<accession>A0A7I8VTD4</accession>
<sequence length="389" mass="44017">MLATLERKLLSRVWHLLDEQFVSIGEGNNIRTISMNTSCPKTPLVMVHGMGAGIGMWALNLFALSRFRPLYAFDVLGFGRSSRPKFSNDPMLAEMQFVESIEAWRDKMGIDKMILLGHSLGGFLTTSYAIRYPERVEHLIVVDGWGFAVMPQNGSERTPVPRWIKILASMLSPFNPFAGIRALGFVGKHLIRKFRPDLIQTFSSVTEDEPTVVADYIYYSNSRKPSGESAFKAMTMSFGWAKNPMLSRIHKLSEKVPMTMIYGSRSWISDSSGWEAKRRRQEENENCFVDVHIIKNAGHHVYANQSEEFNNLINKICSAGGEPKKIRTKASKLSLTIQDTVSNNEHIHRNAYEGEAQTVKLNTDLSEIKQAARLEDYETIRFQVGEVDA</sequence>
<dbReference type="PRINTS" id="PR00111">
    <property type="entry name" value="ABHYDROLASE"/>
</dbReference>
<evidence type="ECO:0000256" key="6">
    <source>
        <dbReference type="ARBA" id="ARBA00022490"/>
    </source>
</evidence>
<dbReference type="Pfam" id="PF00561">
    <property type="entry name" value="Abhydrolase_1"/>
    <property type="match status" value="1"/>
</dbReference>
<evidence type="ECO:0000256" key="3">
    <source>
        <dbReference type="ARBA" id="ARBA00004496"/>
    </source>
</evidence>
<keyword evidence="11" id="KW-0276">Fatty acid metabolism</keyword>
<comment type="catalytic activity">
    <reaction evidence="24">
        <text>1-(9Z-octadecenoyl)-sn-glycero-3-phosphate + (9Z)-octadecenoyl-CoA = 1,2-di-(9Z-octadecenoyl)-sn-glycero-3-phosphate + CoA</text>
        <dbReference type="Rhea" id="RHEA:37131"/>
        <dbReference type="ChEBI" id="CHEBI:57287"/>
        <dbReference type="ChEBI" id="CHEBI:57387"/>
        <dbReference type="ChEBI" id="CHEBI:74544"/>
        <dbReference type="ChEBI" id="CHEBI:74546"/>
    </reaction>
    <physiologicalReaction direction="left-to-right" evidence="24">
        <dbReference type="Rhea" id="RHEA:37132"/>
    </physiologicalReaction>
</comment>
<protein>
    <recommendedName>
        <fullName evidence="16">1-acylglycerol-3-phosphate O-acyltransferase ABHD5</fullName>
        <ecNumber evidence="5">2.3.1.51</ecNumber>
    </recommendedName>
    <alternativeName>
        <fullName evidence="17">Abhydrolase domain-containing protein 5</fullName>
    </alternativeName>
</protein>
<evidence type="ECO:0000313" key="27">
    <source>
        <dbReference type="Proteomes" id="UP000549394"/>
    </source>
</evidence>
<dbReference type="GO" id="GO:0005811">
    <property type="term" value="C:lipid droplet"/>
    <property type="evidence" value="ECO:0007669"/>
    <property type="project" value="UniProtKB-SubCell"/>
</dbReference>
<evidence type="ECO:0000256" key="19">
    <source>
        <dbReference type="ARBA" id="ARBA00047525"/>
    </source>
</evidence>
<keyword evidence="13" id="KW-0012">Acyltransferase</keyword>
<keyword evidence="27" id="KW-1185">Reference proteome</keyword>
<dbReference type="GO" id="GO:0052689">
    <property type="term" value="F:carboxylic ester hydrolase activity"/>
    <property type="evidence" value="ECO:0007669"/>
    <property type="project" value="TreeGrafter"/>
</dbReference>
<dbReference type="GO" id="GO:0003841">
    <property type="term" value="F:1-acylglycerol-3-phosphate O-acyltransferase activity"/>
    <property type="evidence" value="ECO:0007669"/>
    <property type="project" value="UniProtKB-EC"/>
</dbReference>
<comment type="catalytic activity">
    <reaction evidence="20">
        <text>1-octadecanoyl-sn-glycero-3-phosphate + (9Z)-octadecenoyl-CoA = 1-octadecanoyl-2-(9Z-octadecenoyl)-sn-glycero-3-phosphate + CoA</text>
        <dbReference type="Rhea" id="RHEA:37163"/>
        <dbReference type="ChEBI" id="CHEBI:57287"/>
        <dbReference type="ChEBI" id="CHEBI:57387"/>
        <dbReference type="ChEBI" id="CHEBI:74560"/>
        <dbReference type="ChEBI" id="CHEBI:74565"/>
    </reaction>
    <physiologicalReaction direction="left-to-right" evidence="20">
        <dbReference type="Rhea" id="RHEA:37164"/>
    </physiologicalReaction>
</comment>
<keyword evidence="8" id="KW-0551">Lipid droplet</keyword>
<reference evidence="26 27" key="1">
    <citation type="submission" date="2020-08" db="EMBL/GenBank/DDBJ databases">
        <authorList>
            <person name="Hejnol A."/>
        </authorList>
    </citation>
    <scope>NUCLEOTIDE SEQUENCE [LARGE SCALE GENOMIC DNA]</scope>
</reference>
<comment type="catalytic activity">
    <reaction evidence="2">
        <text>1-(9Z-octadecenoyl)-sn-glycero-3-phosphate + hexadecanoyl-CoA = 1-(9Z)-octadecenoyl-2-hexadecanoyl-sn-glycero-3-phosphate + CoA</text>
        <dbReference type="Rhea" id="RHEA:37143"/>
        <dbReference type="ChEBI" id="CHEBI:57287"/>
        <dbReference type="ChEBI" id="CHEBI:57379"/>
        <dbReference type="ChEBI" id="CHEBI:74544"/>
        <dbReference type="ChEBI" id="CHEBI:74551"/>
    </reaction>
    <physiologicalReaction direction="left-to-right" evidence="2">
        <dbReference type="Rhea" id="RHEA:37144"/>
    </physiologicalReaction>
</comment>
<evidence type="ECO:0000256" key="18">
    <source>
        <dbReference type="ARBA" id="ARBA00045357"/>
    </source>
</evidence>
<evidence type="ECO:0000256" key="11">
    <source>
        <dbReference type="ARBA" id="ARBA00022832"/>
    </source>
</evidence>
<dbReference type="EMBL" id="CAJFCJ010000007">
    <property type="protein sequence ID" value="CAD5117874.1"/>
    <property type="molecule type" value="Genomic_DNA"/>
</dbReference>
<evidence type="ECO:0000256" key="16">
    <source>
        <dbReference type="ARBA" id="ARBA00040731"/>
    </source>
</evidence>
<dbReference type="EC" id="2.3.1.51" evidence="5"/>
<evidence type="ECO:0000256" key="12">
    <source>
        <dbReference type="ARBA" id="ARBA00023098"/>
    </source>
</evidence>
<name>A0A7I8VTD4_9ANNE</name>
<keyword evidence="12" id="KW-0443">Lipid metabolism</keyword>
<comment type="catalytic activity">
    <reaction evidence="23">
        <text>1-(9Z-octadecenoyl)-sn-glycero-3-phosphate + (5Z,8Z,11Z,14Z)-eicosatetraenoyl-CoA = 1-(9Z)-octadecenoyl-2-(5Z,8Z,11Z,14Z)-eicosatetraenoyl-sn-glycero-3-phosphate + CoA</text>
        <dbReference type="Rhea" id="RHEA:37443"/>
        <dbReference type="ChEBI" id="CHEBI:57287"/>
        <dbReference type="ChEBI" id="CHEBI:57368"/>
        <dbReference type="ChEBI" id="CHEBI:74544"/>
        <dbReference type="ChEBI" id="CHEBI:74928"/>
    </reaction>
    <physiologicalReaction direction="left-to-right" evidence="23">
        <dbReference type="Rhea" id="RHEA:37444"/>
    </physiologicalReaction>
</comment>
<evidence type="ECO:0000256" key="4">
    <source>
        <dbReference type="ARBA" id="ARBA00004502"/>
    </source>
</evidence>
<evidence type="ECO:0000256" key="22">
    <source>
        <dbReference type="ARBA" id="ARBA00048632"/>
    </source>
</evidence>
<comment type="catalytic activity">
    <reaction evidence="14">
        <text>1-(9Z-octadecenoyl)-sn-glycero-3-phosphate + octadecanoyl-CoA = 1-(9Z-octadecenoyl)-2-octadecanoyl-sn-glycero-3-phosphate + CoA</text>
        <dbReference type="Rhea" id="RHEA:37147"/>
        <dbReference type="ChEBI" id="CHEBI:57287"/>
        <dbReference type="ChEBI" id="CHEBI:57394"/>
        <dbReference type="ChEBI" id="CHEBI:74544"/>
        <dbReference type="ChEBI" id="CHEBI:74552"/>
    </reaction>
    <physiologicalReaction direction="left-to-right" evidence="14">
        <dbReference type="Rhea" id="RHEA:37148"/>
    </physiologicalReaction>
</comment>
<keyword evidence="10" id="KW-0221">Differentiation</keyword>
<evidence type="ECO:0000256" key="21">
    <source>
        <dbReference type="ARBA" id="ARBA00047849"/>
    </source>
</evidence>
<dbReference type="PANTHER" id="PTHR42886:SF29">
    <property type="entry name" value="PUMMELIG, ISOFORM A"/>
    <property type="match status" value="1"/>
</dbReference>
<evidence type="ECO:0000256" key="2">
    <source>
        <dbReference type="ARBA" id="ARBA00000816"/>
    </source>
</evidence>
<keyword evidence="7" id="KW-0444">Lipid biosynthesis</keyword>
<evidence type="ECO:0000256" key="5">
    <source>
        <dbReference type="ARBA" id="ARBA00013211"/>
    </source>
</evidence>
<evidence type="ECO:0000256" key="14">
    <source>
        <dbReference type="ARBA" id="ARBA00036296"/>
    </source>
</evidence>
<dbReference type="OrthoDB" id="7457040at2759"/>
<evidence type="ECO:0000256" key="15">
    <source>
        <dbReference type="ARBA" id="ARBA00038097"/>
    </source>
</evidence>
<comment type="caution">
    <text evidence="26">The sequence shown here is derived from an EMBL/GenBank/DDBJ whole genome shotgun (WGS) entry which is preliminary data.</text>
</comment>
<keyword evidence="6" id="KW-0963">Cytoplasm</keyword>
<dbReference type="GO" id="GO:0006631">
    <property type="term" value="P:fatty acid metabolic process"/>
    <property type="evidence" value="ECO:0007669"/>
    <property type="project" value="UniProtKB-KW"/>
</dbReference>
<evidence type="ECO:0000256" key="8">
    <source>
        <dbReference type="ARBA" id="ARBA00022677"/>
    </source>
</evidence>
<keyword evidence="9" id="KW-0808">Transferase</keyword>
<dbReference type="AlphaFoldDB" id="A0A7I8VTD4"/>
<dbReference type="SUPFAM" id="SSF53474">
    <property type="entry name" value="alpha/beta-Hydrolases"/>
    <property type="match status" value="1"/>
</dbReference>
<dbReference type="GO" id="GO:0030154">
    <property type="term" value="P:cell differentiation"/>
    <property type="evidence" value="ECO:0007669"/>
    <property type="project" value="UniProtKB-KW"/>
</dbReference>
<dbReference type="Gene3D" id="3.40.50.1820">
    <property type="entry name" value="alpha/beta hydrolase"/>
    <property type="match status" value="1"/>
</dbReference>
<dbReference type="GO" id="GO:0005739">
    <property type="term" value="C:mitochondrion"/>
    <property type="evidence" value="ECO:0007669"/>
    <property type="project" value="TreeGrafter"/>
</dbReference>
<dbReference type="Proteomes" id="UP000549394">
    <property type="component" value="Unassembled WGS sequence"/>
</dbReference>
<comment type="function">
    <text evidence="18">Coenzyme A-dependent lysophosphatidic acid acyltransferase that catalyzes the transfer of an acyl group on a lysophosphatidic acid. Functions preferentially with 1-oleoyl-lysophosphatidic acid followed by 1-palmitoyl-lysophosphatidic acid, 1-stearoyl-lysophosphatidic acid and 1-arachidonoyl-lysophosphatidic acid as lipid acceptor. Functions preferentially with arachidonoyl-CoA followed by oleoyl-CoA as acyl group donors. Functions in phosphatidic acid biosynthesis. May regulate the cellular storage of triacylglycerol through activation of the phospholipase PNPLA2. Involved in keratinocyte differentiation. Regulates lipid droplet fusion.</text>
</comment>
<comment type="similarity">
    <text evidence="15">Belongs to the peptidase S33 family. ABHD4/ABHD5 subfamily.</text>
</comment>
<comment type="catalytic activity">
    <reaction evidence="1">
        <text>a 1-acyl-sn-glycero-3-phosphate + an acyl-CoA = a 1,2-diacyl-sn-glycero-3-phosphate + CoA</text>
        <dbReference type="Rhea" id="RHEA:19709"/>
        <dbReference type="ChEBI" id="CHEBI:57287"/>
        <dbReference type="ChEBI" id="CHEBI:57970"/>
        <dbReference type="ChEBI" id="CHEBI:58342"/>
        <dbReference type="ChEBI" id="CHEBI:58608"/>
        <dbReference type="EC" id="2.3.1.51"/>
    </reaction>
    <physiologicalReaction direction="left-to-right" evidence="1">
        <dbReference type="Rhea" id="RHEA:19710"/>
    </physiologicalReaction>
</comment>
<comment type="catalytic activity">
    <reaction evidence="21">
        <text>eicosanoyl-CoA + 1-(9Z-octadecenoyl)-sn-glycero-3-phosphate = 1-(9Z)-octadecenoyl-2-eicosanoyl-sn-glycero-3-phosphate + CoA</text>
        <dbReference type="Rhea" id="RHEA:37451"/>
        <dbReference type="ChEBI" id="CHEBI:57287"/>
        <dbReference type="ChEBI" id="CHEBI:57380"/>
        <dbReference type="ChEBI" id="CHEBI:74544"/>
        <dbReference type="ChEBI" id="CHEBI:74937"/>
    </reaction>
    <physiologicalReaction direction="left-to-right" evidence="21">
        <dbReference type="Rhea" id="RHEA:37452"/>
    </physiologicalReaction>
</comment>
<evidence type="ECO:0000256" key="7">
    <source>
        <dbReference type="ARBA" id="ARBA00022516"/>
    </source>
</evidence>
<evidence type="ECO:0000256" key="23">
    <source>
        <dbReference type="ARBA" id="ARBA00048770"/>
    </source>
</evidence>
<comment type="catalytic activity">
    <reaction evidence="19">
        <text>1-hexadecanoyl-sn-glycero-3-phosphate + (9Z)-octadecenoyl-CoA = 1-hexadecanoyl-2-(9Z-octadecenoyl)-sn-glycero-3-phosphate + CoA</text>
        <dbReference type="Rhea" id="RHEA:33187"/>
        <dbReference type="ChEBI" id="CHEBI:57287"/>
        <dbReference type="ChEBI" id="CHEBI:57387"/>
        <dbReference type="ChEBI" id="CHEBI:57518"/>
        <dbReference type="ChEBI" id="CHEBI:64839"/>
    </reaction>
    <physiologicalReaction direction="left-to-right" evidence="19">
        <dbReference type="Rhea" id="RHEA:33188"/>
    </physiologicalReaction>
</comment>
<evidence type="ECO:0000256" key="17">
    <source>
        <dbReference type="ARBA" id="ARBA00042413"/>
    </source>
</evidence>
<dbReference type="GO" id="GO:0006654">
    <property type="term" value="P:phosphatidic acid biosynthetic process"/>
    <property type="evidence" value="ECO:0007669"/>
    <property type="project" value="TreeGrafter"/>
</dbReference>
<dbReference type="FunFam" id="3.40.50.1820:FF:000019">
    <property type="entry name" value="1-acylglycerol-3-phosphate O-acyltransferase ABHD5"/>
    <property type="match status" value="1"/>
</dbReference>
<evidence type="ECO:0000256" key="20">
    <source>
        <dbReference type="ARBA" id="ARBA00047543"/>
    </source>
</evidence>
<dbReference type="PANTHER" id="PTHR42886">
    <property type="entry name" value="RE40534P-RELATED"/>
    <property type="match status" value="1"/>
</dbReference>
<dbReference type="GO" id="GO:0055088">
    <property type="term" value="P:lipid homeostasis"/>
    <property type="evidence" value="ECO:0007669"/>
    <property type="project" value="TreeGrafter"/>
</dbReference>
<feature type="domain" description="AB hydrolase-1" evidence="25">
    <location>
        <begin position="43"/>
        <end position="302"/>
    </location>
</feature>
<evidence type="ECO:0000259" key="25">
    <source>
        <dbReference type="Pfam" id="PF00561"/>
    </source>
</evidence>
<organism evidence="26 27">
    <name type="scientific">Dimorphilus gyrociliatus</name>
    <dbReference type="NCBI Taxonomy" id="2664684"/>
    <lineage>
        <taxon>Eukaryota</taxon>
        <taxon>Metazoa</taxon>
        <taxon>Spiralia</taxon>
        <taxon>Lophotrochozoa</taxon>
        <taxon>Annelida</taxon>
        <taxon>Polychaeta</taxon>
        <taxon>Polychaeta incertae sedis</taxon>
        <taxon>Dinophilidae</taxon>
        <taxon>Dimorphilus</taxon>
    </lineage>
</organism>
<evidence type="ECO:0000256" key="1">
    <source>
        <dbReference type="ARBA" id="ARBA00000300"/>
    </source>
</evidence>
<evidence type="ECO:0000256" key="24">
    <source>
        <dbReference type="ARBA" id="ARBA00049561"/>
    </source>
</evidence>
<comment type="subcellular location">
    <subcellularLocation>
        <location evidence="3">Cytoplasm</location>
    </subcellularLocation>
    <subcellularLocation>
        <location evidence="4">Lipid droplet</location>
    </subcellularLocation>
</comment>
<dbReference type="InterPro" id="IPR029058">
    <property type="entry name" value="AB_hydrolase_fold"/>
</dbReference>
<evidence type="ECO:0000256" key="9">
    <source>
        <dbReference type="ARBA" id="ARBA00022679"/>
    </source>
</evidence>
<evidence type="ECO:0000256" key="13">
    <source>
        <dbReference type="ARBA" id="ARBA00023315"/>
    </source>
</evidence>
<comment type="catalytic activity">
    <reaction evidence="22">
        <text>1-(5Z,8Z,11Z,14Z-eicosatetraenoyl)-sn-glycero-3-phosphate + (9Z)-octadecenoyl-CoA = 1-(5Z,8Z,11Z,14Z)-eicosatetraenoyl-2-(9Z)-octadecenoyl-sn-glycero-3-phosphate + CoA</text>
        <dbReference type="Rhea" id="RHEA:37455"/>
        <dbReference type="ChEBI" id="CHEBI:57287"/>
        <dbReference type="ChEBI" id="CHEBI:57387"/>
        <dbReference type="ChEBI" id="CHEBI:74938"/>
        <dbReference type="ChEBI" id="CHEBI:74941"/>
    </reaction>
    <physiologicalReaction direction="left-to-right" evidence="22">
        <dbReference type="Rhea" id="RHEA:37456"/>
    </physiologicalReaction>
</comment>
<dbReference type="InterPro" id="IPR000073">
    <property type="entry name" value="AB_hydrolase_1"/>
</dbReference>
<evidence type="ECO:0000256" key="10">
    <source>
        <dbReference type="ARBA" id="ARBA00022782"/>
    </source>
</evidence>
<evidence type="ECO:0000313" key="26">
    <source>
        <dbReference type="EMBL" id="CAD5117874.1"/>
    </source>
</evidence>
<proteinExistence type="inferred from homology"/>
<gene>
    <name evidence="26" type="ORF">DGYR_LOCUS6350</name>
</gene>